<dbReference type="GO" id="GO:0019752">
    <property type="term" value="P:carboxylic acid metabolic process"/>
    <property type="evidence" value="ECO:0007669"/>
    <property type="project" value="InterPro"/>
</dbReference>
<organism evidence="13 14">
    <name type="scientific">Mytilus edulis</name>
    <name type="common">Blue mussel</name>
    <dbReference type="NCBI Taxonomy" id="6550"/>
    <lineage>
        <taxon>Eukaryota</taxon>
        <taxon>Metazoa</taxon>
        <taxon>Spiralia</taxon>
        <taxon>Lophotrochozoa</taxon>
        <taxon>Mollusca</taxon>
        <taxon>Bivalvia</taxon>
        <taxon>Autobranchia</taxon>
        <taxon>Pteriomorphia</taxon>
        <taxon>Mytilida</taxon>
        <taxon>Mytiloidea</taxon>
        <taxon>Mytilidae</taxon>
        <taxon>Mytilinae</taxon>
        <taxon>Mytilus</taxon>
    </lineage>
</organism>
<dbReference type="SUPFAM" id="SSF53383">
    <property type="entry name" value="PLP-dependent transferases"/>
    <property type="match status" value="1"/>
</dbReference>
<proteinExistence type="inferred from homology"/>
<comment type="similarity">
    <text evidence="2 12">Belongs to the group II decarboxylase family.</text>
</comment>
<evidence type="ECO:0000256" key="12">
    <source>
        <dbReference type="RuleBase" id="RU000382"/>
    </source>
</evidence>
<dbReference type="PROSITE" id="PS00392">
    <property type="entry name" value="DDC_GAD_HDC_YDC"/>
    <property type="match status" value="1"/>
</dbReference>
<dbReference type="GO" id="GO:0004058">
    <property type="term" value="F:aromatic-L-amino-acid decarboxylase activity"/>
    <property type="evidence" value="ECO:0007669"/>
    <property type="project" value="UniProtKB-EC"/>
</dbReference>
<dbReference type="InterPro" id="IPR002129">
    <property type="entry name" value="PyrdxlP-dep_de-COase"/>
</dbReference>
<dbReference type="Gene3D" id="3.90.1150.10">
    <property type="entry name" value="Aspartate Aminotransferase, domain 1"/>
    <property type="match status" value="1"/>
</dbReference>
<comment type="cofactor">
    <cofactor evidence="1 11 12">
        <name>pyridoxal 5'-phosphate</name>
        <dbReference type="ChEBI" id="CHEBI:597326"/>
    </cofactor>
</comment>
<evidence type="ECO:0000256" key="5">
    <source>
        <dbReference type="ARBA" id="ARBA00022793"/>
    </source>
</evidence>
<keyword evidence="14" id="KW-1185">Reference proteome</keyword>
<dbReference type="OrthoDB" id="639767at2759"/>
<dbReference type="AlphaFoldDB" id="A0A8S3T8N5"/>
<dbReference type="EMBL" id="CAJPWZ010002039">
    <property type="protein sequence ID" value="CAG2229905.1"/>
    <property type="molecule type" value="Genomic_DNA"/>
</dbReference>
<dbReference type="Proteomes" id="UP000683360">
    <property type="component" value="Unassembled WGS sequence"/>
</dbReference>
<comment type="subunit">
    <text evidence="3">Homodimer.</text>
</comment>
<dbReference type="GO" id="GO:0005737">
    <property type="term" value="C:cytoplasm"/>
    <property type="evidence" value="ECO:0007669"/>
    <property type="project" value="TreeGrafter"/>
</dbReference>
<dbReference type="InterPro" id="IPR015422">
    <property type="entry name" value="PyrdxlP-dep_Trfase_small"/>
</dbReference>
<dbReference type="GO" id="GO:0042427">
    <property type="term" value="P:serotonin biosynthetic process"/>
    <property type="evidence" value="ECO:0007669"/>
    <property type="project" value="TreeGrafter"/>
</dbReference>
<reference evidence="13" key="1">
    <citation type="submission" date="2021-03" db="EMBL/GenBank/DDBJ databases">
        <authorList>
            <person name="Bekaert M."/>
        </authorList>
    </citation>
    <scope>NUCLEOTIDE SEQUENCE</scope>
</reference>
<dbReference type="GO" id="GO:0006520">
    <property type="term" value="P:amino acid metabolic process"/>
    <property type="evidence" value="ECO:0007669"/>
    <property type="project" value="InterPro"/>
</dbReference>
<keyword evidence="6 11" id="KW-0663">Pyridoxal phosphate</keyword>
<evidence type="ECO:0000256" key="3">
    <source>
        <dbReference type="ARBA" id="ARBA00011738"/>
    </source>
</evidence>
<keyword evidence="4" id="KW-0127">Catecholamine biosynthesis</keyword>
<feature type="modified residue" description="N6-(pyridoxal phosphate)lysine" evidence="11">
    <location>
        <position position="227"/>
    </location>
</feature>
<name>A0A8S3T8N5_MYTED</name>
<evidence type="ECO:0000256" key="2">
    <source>
        <dbReference type="ARBA" id="ARBA00009533"/>
    </source>
</evidence>
<evidence type="ECO:0000256" key="9">
    <source>
        <dbReference type="ARBA" id="ARBA00040968"/>
    </source>
</evidence>
<accession>A0A8S3T8N5</accession>
<dbReference type="InterPro" id="IPR015421">
    <property type="entry name" value="PyrdxlP-dep_Trfase_major"/>
</dbReference>
<dbReference type="PANTHER" id="PTHR11999:SF167">
    <property type="entry name" value="AROMATIC-L-AMINO-ACID DECARBOXYLASE"/>
    <property type="match status" value="1"/>
</dbReference>
<evidence type="ECO:0000256" key="1">
    <source>
        <dbReference type="ARBA" id="ARBA00001933"/>
    </source>
</evidence>
<evidence type="ECO:0000256" key="6">
    <source>
        <dbReference type="ARBA" id="ARBA00022898"/>
    </source>
</evidence>
<dbReference type="InterPro" id="IPR021115">
    <property type="entry name" value="Pyridoxal-P_BS"/>
</dbReference>
<evidence type="ECO:0000256" key="10">
    <source>
        <dbReference type="ARBA" id="ARBA00041275"/>
    </source>
</evidence>
<dbReference type="EC" id="4.1.1.28" evidence="8"/>
<dbReference type="Pfam" id="PF00282">
    <property type="entry name" value="Pyridoxal_deC"/>
    <property type="match status" value="2"/>
</dbReference>
<evidence type="ECO:0000256" key="8">
    <source>
        <dbReference type="ARBA" id="ARBA00038886"/>
    </source>
</evidence>
<evidence type="ECO:0000313" key="13">
    <source>
        <dbReference type="EMBL" id="CAG2229905.1"/>
    </source>
</evidence>
<evidence type="ECO:0000313" key="14">
    <source>
        <dbReference type="Proteomes" id="UP000683360"/>
    </source>
</evidence>
<protein>
    <recommendedName>
        <fullName evidence="9">Aromatic-L-amino-acid decarboxylase</fullName>
        <ecNumber evidence="8">4.1.1.28</ecNumber>
    </recommendedName>
    <alternativeName>
        <fullName evidence="10">DOPA decarboxylase</fullName>
    </alternativeName>
</protein>
<dbReference type="GO" id="GO:0042423">
    <property type="term" value="P:catecholamine biosynthetic process"/>
    <property type="evidence" value="ECO:0007669"/>
    <property type="project" value="UniProtKB-KW"/>
</dbReference>
<evidence type="ECO:0000256" key="7">
    <source>
        <dbReference type="ARBA" id="ARBA00023239"/>
    </source>
</evidence>
<evidence type="ECO:0000256" key="11">
    <source>
        <dbReference type="PIRSR" id="PIRSR602129-50"/>
    </source>
</evidence>
<sequence length="410" mass="46997">MDPEEFRKRGKQMIDYVADYLENIRDRRPYPEVEPGYIKELLPDHAPNKPDKWDDVFSDIERVIMPGVTHWHSPQFHAYFSTGNSYPAIVADILSDAIGCIGFSWASSPACTELEMVVMDWLGKMLDLPQDFLFCSGGKGGGVIQGTASEATLVALLSARTKMIRKLLETGDYKDQGQIMPKLIAYCSDQSHSSVEKLVCATLGTTPSCAFDNILEYAMSFNFNPHKWLMVNFDCSAMWVKDSQLVSDAFNVDPLYLKHDHQGKIPDYRHWHIPLGRRFRSLKLWFVLRLFGQEGLQENIRKDVRLAHEFEDLVKTDHNFEIIGEVKMGLACFRLKGENDRNEMLLKAINEDGRIHLVPSKFRDIYFLRFAVCASRTTSDDVKFAWKVIQELSRKYLSDSSNENIQNKSS</sequence>
<keyword evidence="5" id="KW-0210">Decarboxylase</keyword>
<gene>
    <name evidence="13" type="ORF">MEDL_42804</name>
</gene>
<dbReference type="FunFam" id="1.20.1340.10:FF:000001">
    <property type="entry name" value="Histidine decarboxylase"/>
    <property type="match status" value="1"/>
</dbReference>
<comment type="caution">
    <text evidence="13">The sequence shown here is derived from an EMBL/GenBank/DDBJ whole genome shotgun (WGS) entry which is preliminary data.</text>
</comment>
<dbReference type="Gene3D" id="1.20.1340.10">
    <property type="entry name" value="dopa decarboxylase, N-terminal domain"/>
    <property type="match status" value="1"/>
</dbReference>
<dbReference type="GO" id="GO:0030170">
    <property type="term" value="F:pyridoxal phosphate binding"/>
    <property type="evidence" value="ECO:0007669"/>
    <property type="project" value="InterPro"/>
</dbReference>
<dbReference type="PANTHER" id="PTHR11999">
    <property type="entry name" value="GROUP II PYRIDOXAL-5-PHOSPHATE DECARBOXYLASE"/>
    <property type="match status" value="1"/>
</dbReference>
<dbReference type="PRINTS" id="PR00800">
    <property type="entry name" value="YHDCRBOXLASE"/>
</dbReference>
<keyword evidence="7 12" id="KW-0456">Lyase</keyword>
<dbReference type="Gene3D" id="3.40.640.10">
    <property type="entry name" value="Type I PLP-dependent aspartate aminotransferase-like (Major domain)"/>
    <property type="match status" value="2"/>
</dbReference>
<dbReference type="InterPro" id="IPR015424">
    <property type="entry name" value="PyrdxlP-dep_Trfase"/>
</dbReference>
<dbReference type="InterPro" id="IPR010977">
    <property type="entry name" value="Aromatic_deC"/>
</dbReference>
<evidence type="ECO:0000256" key="4">
    <source>
        <dbReference type="ARBA" id="ARBA00022584"/>
    </source>
</evidence>